<dbReference type="Proteomes" id="UP000248852">
    <property type="component" value="Segment"/>
</dbReference>
<dbReference type="KEGG" id="vg:36843576"/>
<feature type="compositionally biased region" description="Basic residues" evidence="1">
    <location>
        <begin position="27"/>
        <end position="44"/>
    </location>
</feature>
<organism evidence="2">
    <name type="scientific">Pandoravirus quercus</name>
    <dbReference type="NCBI Taxonomy" id="2107709"/>
    <lineage>
        <taxon>Viruses</taxon>
        <taxon>Pandoravirus</taxon>
    </lineage>
</organism>
<sequence length="117" mass="12997">MAKRDRRKNKSWQPPGAKEKRGQPGGAKKKRPTTTRTKKLKGPKGKMGAQVRGKEEKKEKNNRPCGTSDKRRRKSTLSRLFRASFQSFSVCDRASATVARTAIPPEAPTTKGDGDDD</sequence>
<dbReference type="GeneID" id="36843576"/>
<evidence type="ECO:0000313" key="2">
    <source>
        <dbReference type="EMBL" id="AVK74435.1"/>
    </source>
</evidence>
<feature type="compositionally biased region" description="Basic residues" evidence="1">
    <location>
        <begin position="1"/>
        <end position="10"/>
    </location>
</feature>
<feature type="region of interest" description="Disordered" evidence="1">
    <location>
        <begin position="1"/>
        <end position="75"/>
    </location>
</feature>
<protein>
    <submittedName>
        <fullName evidence="2">Uncharacterized protein</fullName>
    </submittedName>
</protein>
<reference evidence="2" key="1">
    <citation type="journal article" date="2018" name="Nat. Commun.">
        <title>Diversity and evolution of the emerging Pandoraviridae family.</title>
        <authorList>
            <person name="Legendre M."/>
            <person name="Fabre E."/>
            <person name="Poirot O."/>
            <person name="Jeudy S."/>
            <person name="Lartigue A."/>
            <person name="Alempic J.M."/>
            <person name="Beucher L."/>
            <person name="Philippe N."/>
            <person name="Bertaux L."/>
            <person name="Christo-Foroux E."/>
            <person name="Labadie K."/>
            <person name="Coute Y."/>
            <person name="Abergel C."/>
            <person name="Claverie J.M."/>
        </authorList>
    </citation>
    <scope>NUCLEOTIDE SEQUENCE [LARGE SCALE GENOMIC DNA]</scope>
    <source>
        <strain evidence="2">Quercus</strain>
    </source>
</reference>
<gene>
    <name evidence="2" type="ORF">pqer_cds_13</name>
</gene>
<dbReference type="EMBL" id="MG011689">
    <property type="protein sequence ID" value="AVK74435.1"/>
    <property type="molecule type" value="Genomic_DNA"/>
</dbReference>
<name>A0A2U7U7N9_9VIRU</name>
<proteinExistence type="predicted"/>
<dbReference type="RefSeq" id="YP_009482704.1">
    <property type="nucleotide sequence ID" value="NC_037667.1"/>
</dbReference>
<evidence type="ECO:0000256" key="1">
    <source>
        <dbReference type="SAM" id="MobiDB-lite"/>
    </source>
</evidence>
<accession>A0A2U7U7N9</accession>
<feature type="compositionally biased region" description="Basic and acidic residues" evidence="1">
    <location>
        <begin position="52"/>
        <end position="62"/>
    </location>
</feature>